<organism evidence="3 4">
    <name type="scientific">Shewanella gelidii</name>
    <dbReference type="NCBI Taxonomy" id="1642821"/>
    <lineage>
        <taxon>Bacteria</taxon>
        <taxon>Pseudomonadati</taxon>
        <taxon>Pseudomonadota</taxon>
        <taxon>Gammaproteobacteria</taxon>
        <taxon>Alteromonadales</taxon>
        <taxon>Shewanellaceae</taxon>
        <taxon>Shewanella</taxon>
    </lineage>
</organism>
<reference evidence="3" key="2">
    <citation type="submission" date="2020-09" db="EMBL/GenBank/DDBJ databases">
        <authorList>
            <person name="Sun Q."/>
            <person name="Ohkuma M."/>
        </authorList>
    </citation>
    <scope>NUCLEOTIDE SEQUENCE</scope>
    <source>
        <strain evidence="3">JCM 30804</strain>
    </source>
</reference>
<accession>A0A917N965</accession>
<keyword evidence="1" id="KW-0732">Signal</keyword>
<name>A0A917N965_9GAMM</name>
<dbReference type="InterPro" id="IPR037873">
    <property type="entry name" value="BamE-like"/>
</dbReference>
<dbReference type="AlphaFoldDB" id="A0A917N965"/>
<keyword evidence="2" id="KW-0472">Membrane</keyword>
<dbReference type="EMBL" id="BMPZ01000002">
    <property type="protein sequence ID" value="GGI73626.1"/>
    <property type="molecule type" value="Genomic_DNA"/>
</dbReference>
<evidence type="ECO:0000256" key="1">
    <source>
        <dbReference type="ARBA" id="ARBA00022729"/>
    </source>
</evidence>
<dbReference type="InterPro" id="IPR021534">
    <property type="entry name" value="DUF3192"/>
</dbReference>
<protein>
    <submittedName>
        <fullName evidence="3">DUF3192 domain-containing protein</fullName>
    </submittedName>
</protein>
<reference evidence="3" key="1">
    <citation type="journal article" date="2014" name="Int. J. Syst. Evol. Microbiol.">
        <title>Complete genome sequence of Corynebacterium casei LMG S-19264T (=DSM 44701T), isolated from a smear-ripened cheese.</title>
        <authorList>
            <consortium name="US DOE Joint Genome Institute (JGI-PGF)"/>
            <person name="Walter F."/>
            <person name="Albersmeier A."/>
            <person name="Kalinowski J."/>
            <person name="Ruckert C."/>
        </authorList>
    </citation>
    <scope>NUCLEOTIDE SEQUENCE</scope>
    <source>
        <strain evidence="3">JCM 30804</strain>
    </source>
</reference>
<dbReference type="Gene3D" id="3.30.1450.10">
    <property type="match status" value="1"/>
</dbReference>
<evidence type="ECO:0000313" key="4">
    <source>
        <dbReference type="Proteomes" id="UP000613743"/>
    </source>
</evidence>
<dbReference type="Proteomes" id="UP000613743">
    <property type="component" value="Unassembled WGS sequence"/>
</dbReference>
<proteinExistence type="predicted"/>
<gene>
    <name evidence="3" type="ORF">GCM10009332_08880</name>
</gene>
<dbReference type="Pfam" id="PF11399">
    <property type="entry name" value="DUF3192"/>
    <property type="match status" value="1"/>
</dbReference>
<evidence type="ECO:0000313" key="3">
    <source>
        <dbReference type="EMBL" id="GGI73626.1"/>
    </source>
</evidence>
<keyword evidence="4" id="KW-1185">Reference proteome</keyword>
<comment type="caution">
    <text evidence="3">The sequence shown here is derived from an EMBL/GenBank/DDBJ whole genome shotgun (WGS) entry which is preliminary data.</text>
</comment>
<keyword evidence="2" id="KW-0812">Transmembrane</keyword>
<keyword evidence="2" id="KW-1133">Transmembrane helix</keyword>
<sequence length="141" mass="16104">MLSEMNHSENNETMKSKAPMVIGGIFVSYLVFVAVIMFVYEPTPEQMDWDDRQAYNQGKLSEISLGQSLEQVRTLLGTADFSEAKTSENANLNVLFYRTHRSKSDGKTTKDECTPLLFKNNQLIAWGEDTYQQYLSAKFIQ</sequence>
<evidence type="ECO:0000256" key="2">
    <source>
        <dbReference type="SAM" id="Phobius"/>
    </source>
</evidence>
<feature type="transmembrane region" description="Helical" evidence="2">
    <location>
        <begin position="20"/>
        <end position="40"/>
    </location>
</feature>